<reference evidence="3" key="2">
    <citation type="submission" date="2016-12" db="EMBL/GenBank/DDBJ databases">
        <authorList>
            <person name="Gaudriault S."/>
        </authorList>
    </citation>
    <scope>NUCLEOTIDE SEQUENCE [LARGE SCALE GENOMIC DNA]</scope>
    <source>
        <strain evidence="3">HGB1681 (deposited as PTA-6826 in the American Type Culture Collection)</strain>
    </source>
</reference>
<accession>A0A1N6MRU2</accession>
<keyword evidence="4" id="KW-1185">Reference proteome</keyword>
<dbReference type="Proteomes" id="UP000196435">
    <property type="component" value="Unassembled WGS sequence"/>
</dbReference>
<gene>
    <name evidence="1" type="ORF">Xinn_03906</name>
    <name evidence="2" type="ORF">XIS1_120005</name>
</gene>
<dbReference type="Proteomes" id="UP000224871">
    <property type="component" value="Unassembled WGS sequence"/>
</dbReference>
<dbReference type="AlphaFoldDB" id="A0A1N6MRU2"/>
<dbReference type="EMBL" id="FTLG01000024">
    <property type="protein sequence ID" value="SIP71572.1"/>
    <property type="molecule type" value="Genomic_DNA"/>
</dbReference>
<evidence type="ECO:0000313" key="1">
    <source>
        <dbReference type="EMBL" id="PHM27976.1"/>
    </source>
</evidence>
<dbReference type="InterPro" id="IPR052947">
    <property type="entry name" value="T6SS_Hcp1_domain"/>
</dbReference>
<proteinExistence type="predicted"/>
<dbReference type="PANTHER" id="PTHR34319">
    <property type="entry name" value="MAJOR EXPORTED PROTEIN"/>
    <property type="match status" value="1"/>
</dbReference>
<organism evidence="2 3">
    <name type="scientific">Xenorhabdus innexi</name>
    <dbReference type="NCBI Taxonomy" id="290109"/>
    <lineage>
        <taxon>Bacteria</taxon>
        <taxon>Pseudomonadati</taxon>
        <taxon>Pseudomonadota</taxon>
        <taxon>Gammaproteobacteria</taxon>
        <taxon>Enterobacterales</taxon>
        <taxon>Morganellaceae</taxon>
        <taxon>Xenorhabdus</taxon>
    </lineage>
</organism>
<dbReference type="Gene3D" id="2.30.110.20">
    <property type="entry name" value="Hcp1-like"/>
    <property type="match status" value="1"/>
</dbReference>
<evidence type="ECO:0000313" key="3">
    <source>
        <dbReference type="Proteomes" id="UP000196435"/>
    </source>
</evidence>
<sequence>MANIIYMTINGKNQGLILAGCSTHDSIGNKYQEAYKDKILVYAVDHDISR</sequence>
<dbReference type="InterPro" id="IPR008514">
    <property type="entry name" value="T6SS_Hcp"/>
</dbReference>
<evidence type="ECO:0000313" key="2">
    <source>
        <dbReference type="EMBL" id="SIP71572.1"/>
    </source>
</evidence>
<reference evidence="1 4" key="3">
    <citation type="journal article" date="2017" name="Nat. Microbiol.">
        <title>Natural product diversity associated with the nematode symbionts Photorhabdus and Xenorhabdus.</title>
        <authorList>
            <person name="Tobias N.J."/>
            <person name="Wolff H."/>
            <person name="Djahanschiri B."/>
            <person name="Grundmann F."/>
            <person name="Kronenwerth M."/>
            <person name="Shi Y.M."/>
            <person name="Simonyi S."/>
            <person name="Grun P."/>
            <person name="Shapiro-Ilan D."/>
            <person name="Pidot S.J."/>
            <person name="Stinear T.P."/>
            <person name="Ebersberger I."/>
            <person name="Bode H.B."/>
        </authorList>
    </citation>
    <scope>NUCLEOTIDE SEQUENCE [LARGE SCALE GENOMIC DNA]</scope>
    <source>
        <strain evidence="1 4">DSM 16336</strain>
    </source>
</reference>
<dbReference type="PANTHER" id="PTHR34319:SF7">
    <property type="entry name" value="HNH ENDONUCLEASE DOMAIN-CONTAINING PROTEIN"/>
    <property type="match status" value="1"/>
</dbReference>
<dbReference type="EMBL" id="NIBU01000103">
    <property type="protein sequence ID" value="PHM27976.1"/>
    <property type="molecule type" value="Genomic_DNA"/>
</dbReference>
<dbReference type="SUPFAM" id="SSF141452">
    <property type="entry name" value="Hcp1-like"/>
    <property type="match status" value="1"/>
</dbReference>
<protein>
    <submittedName>
        <fullName evidence="1">Hcp-like protein</fullName>
    </submittedName>
    <submittedName>
        <fullName evidence="2">Major exported protein</fullName>
    </submittedName>
</protein>
<dbReference type="InterPro" id="IPR036624">
    <property type="entry name" value="Hcp1-lik_sf"/>
</dbReference>
<evidence type="ECO:0000313" key="4">
    <source>
        <dbReference type="Proteomes" id="UP000224871"/>
    </source>
</evidence>
<dbReference type="NCBIfam" id="TIGR03344">
    <property type="entry name" value="VI_effect_Hcp1"/>
    <property type="match status" value="1"/>
</dbReference>
<reference evidence="2" key="1">
    <citation type="submission" date="2016-12" db="EMBL/GenBank/DDBJ databases">
        <authorList>
            <person name="Song W.-J."/>
            <person name="Kurnit D.M."/>
        </authorList>
    </citation>
    <scope>NUCLEOTIDE SEQUENCE [LARGE SCALE GENOMIC DNA]</scope>
    <source>
        <strain evidence="2">HGB1681</strain>
    </source>
</reference>
<name>A0A1N6MRU2_9GAMM</name>